<protein>
    <submittedName>
        <fullName evidence="3">N-acetylmuramoyl-L-alanine amidase</fullName>
    </submittedName>
</protein>
<dbReference type="PANTHER" id="PTHR30404:SF0">
    <property type="entry name" value="N-ACETYLMURAMOYL-L-ALANINE AMIDASE AMIC"/>
    <property type="match status" value="1"/>
</dbReference>
<dbReference type="Proteomes" id="UP000466848">
    <property type="component" value="Chromosome"/>
</dbReference>
<feature type="domain" description="MurNAc-LAA" evidence="2">
    <location>
        <begin position="73"/>
        <end position="182"/>
    </location>
</feature>
<accession>A0A858BVN4</accession>
<dbReference type="SUPFAM" id="SSF53187">
    <property type="entry name" value="Zn-dependent exopeptidases"/>
    <property type="match status" value="1"/>
</dbReference>
<dbReference type="InterPro" id="IPR002508">
    <property type="entry name" value="MurNAc-LAA_cat"/>
</dbReference>
<sequence length="188" mass="20598">MAIKIFIDQGHNPQNPNAGAEANGLREQDITYDIGVRLAALLNGNPNFEARLSRNSPEEVLGTSNATSLQARVYGANSWGADFFISLHCNSSEIAEASGSEAFVFRMESPAYEMGLRILEGLNYATGLENRGVFVRPTLYVLRATEMPSVLVEMGYITNVHDATLMVEDPQSFARGIYNGILLFYGLL</sequence>
<evidence type="ECO:0000259" key="2">
    <source>
        <dbReference type="SMART" id="SM00646"/>
    </source>
</evidence>
<gene>
    <name evidence="3" type="ORF">Ami103574_07830</name>
</gene>
<dbReference type="RefSeq" id="WP_163066322.1">
    <property type="nucleotide sequence ID" value="NZ_CP048649.1"/>
</dbReference>
<evidence type="ECO:0000313" key="3">
    <source>
        <dbReference type="EMBL" id="QIB69239.1"/>
    </source>
</evidence>
<reference evidence="3 4" key="1">
    <citation type="submission" date="2020-02" db="EMBL/GenBank/DDBJ databases">
        <authorList>
            <person name="Kim Y.B."/>
            <person name="Roh S.W."/>
        </authorList>
    </citation>
    <scope>NUCLEOTIDE SEQUENCE [LARGE SCALE GENOMIC DNA]</scope>
    <source>
        <strain evidence="3 4">DSM 103574</strain>
    </source>
</reference>
<dbReference type="GO" id="GO:0030288">
    <property type="term" value="C:outer membrane-bounded periplasmic space"/>
    <property type="evidence" value="ECO:0007669"/>
    <property type="project" value="TreeGrafter"/>
</dbReference>
<dbReference type="Pfam" id="PF01520">
    <property type="entry name" value="Amidase_3"/>
    <property type="match status" value="1"/>
</dbReference>
<keyword evidence="1" id="KW-0378">Hydrolase</keyword>
<organism evidence="3 4">
    <name type="scientific">Aminipila butyrica</name>
    <dbReference type="NCBI Taxonomy" id="433296"/>
    <lineage>
        <taxon>Bacteria</taxon>
        <taxon>Bacillati</taxon>
        <taxon>Bacillota</taxon>
        <taxon>Clostridia</taxon>
        <taxon>Peptostreptococcales</taxon>
        <taxon>Anaerovoracaceae</taxon>
        <taxon>Aminipila</taxon>
    </lineage>
</organism>
<dbReference type="GO" id="GO:0009253">
    <property type="term" value="P:peptidoglycan catabolic process"/>
    <property type="evidence" value="ECO:0007669"/>
    <property type="project" value="InterPro"/>
</dbReference>
<dbReference type="CDD" id="cd02696">
    <property type="entry name" value="MurNAc-LAA"/>
    <property type="match status" value="1"/>
</dbReference>
<proteinExistence type="predicted"/>
<dbReference type="SMART" id="SM00646">
    <property type="entry name" value="Ami_3"/>
    <property type="match status" value="1"/>
</dbReference>
<dbReference type="KEGG" id="abut:Ami103574_07830"/>
<dbReference type="GO" id="GO:0008745">
    <property type="term" value="F:N-acetylmuramoyl-L-alanine amidase activity"/>
    <property type="evidence" value="ECO:0007669"/>
    <property type="project" value="InterPro"/>
</dbReference>
<dbReference type="InterPro" id="IPR050695">
    <property type="entry name" value="N-acetylmuramoyl_amidase_3"/>
</dbReference>
<dbReference type="Gene3D" id="3.40.630.40">
    <property type="entry name" value="Zn-dependent exopeptidases"/>
    <property type="match status" value="1"/>
</dbReference>
<dbReference type="PANTHER" id="PTHR30404">
    <property type="entry name" value="N-ACETYLMURAMOYL-L-ALANINE AMIDASE"/>
    <property type="match status" value="1"/>
</dbReference>
<keyword evidence="4" id="KW-1185">Reference proteome</keyword>
<name>A0A858BVN4_9FIRM</name>
<evidence type="ECO:0000256" key="1">
    <source>
        <dbReference type="ARBA" id="ARBA00022801"/>
    </source>
</evidence>
<dbReference type="AlphaFoldDB" id="A0A858BVN4"/>
<dbReference type="EMBL" id="CP048649">
    <property type="protein sequence ID" value="QIB69239.1"/>
    <property type="molecule type" value="Genomic_DNA"/>
</dbReference>
<evidence type="ECO:0000313" key="4">
    <source>
        <dbReference type="Proteomes" id="UP000466848"/>
    </source>
</evidence>